<accession>A0A9D4UX51</accession>
<evidence type="ECO:0000256" key="5">
    <source>
        <dbReference type="ARBA" id="ARBA00023242"/>
    </source>
</evidence>
<evidence type="ECO:0000256" key="4">
    <source>
        <dbReference type="ARBA" id="ARBA00022737"/>
    </source>
</evidence>
<dbReference type="InterPro" id="IPR019775">
    <property type="entry name" value="WD40_repeat_CS"/>
</dbReference>
<feature type="repeat" description="WD" evidence="6">
    <location>
        <begin position="418"/>
        <end position="459"/>
    </location>
</feature>
<evidence type="ECO:0000256" key="6">
    <source>
        <dbReference type="PROSITE-ProRule" id="PRU00221"/>
    </source>
</evidence>
<dbReference type="InterPro" id="IPR001680">
    <property type="entry name" value="WD40_rpt"/>
</dbReference>
<feature type="repeat" description="WD" evidence="6">
    <location>
        <begin position="460"/>
        <end position="501"/>
    </location>
</feature>
<dbReference type="PRINTS" id="PR00320">
    <property type="entry name" value="GPROTEINBRPT"/>
</dbReference>
<name>A0A9D4UX51_ADICA</name>
<gene>
    <name evidence="8" type="ORF">GOP47_0009585</name>
</gene>
<comment type="caution">
    <text evidence="8">The sequence shown here is derived from an EMBL/GenBank/DDBJ whole genome shotgun (WGS) entry which is preliminary data.</text>
</comment>
<comment type="subcellular location">
    <subcellularLocation>
        <location evidence="1">Nucleus</location>
        <location evidence="1">Nucleolus</location>
    </subcellularLocation>
</comment>
<sequence length="947" mass="105399">MNYKFQNLLGAPYRGGNLLISGNTQLLSPVGNRVSVTDLVKSETHTLPCENAKNVHRVAISPDGALLLSVDEDGKSLLISMRQRVALHHFSFKGPVSALQFSPDGTLIAAAVGKLVQIWRTPGFKAEFAPFQHVRTFASCHETITCMQWSPDGQWLIVGSKDLCARLFCLHTVEHYNPVILMGHRDTIHGVYFQVKTNDTYQGNIMGAYTISGDGAVFSWKHISLENEQDYTILQSSDTHRVGTQDASGPLPNSGIVDELDMEEDLHELLDYSQEDGKKKRRRNILEESVVHGEREHDLELSIDRLHGSKQKLTGIKVCRLDRGKWELMGKHFFMQSSKLTSCDYHQGLNLLVAGFAHGVFGLYQMPDFTCIHLLSISKQRLTTSIFNSTGNWLAFGCAKLGQLLVWEWRTESYILKQQGHYFDVNSVAYSPGSQLIATGADDNKLKVWNSSSGFCFVTFAEHTNSITAVHFLPGNSALLSASLDGTVRAWDLLRYRNFRTFTTPSPTQFASLTADRSGEVVCAGSLDSFQIYVWSMKTSRLLDVLSGHEGPVHGLMFSPVHEMLASSSWDKTVRIWDVFNGKGGLETFPHNHDVLTVAYRPDGRQLASTTLNGQIHLWDPVEGQLTATIEGRRDIAGGRLISDKRTAANSSSGKCFTTICYSADGNYLLAGGSSKFICMYDVGEQVLLRRFQITHNRSLDGVLDFLNSKGMTDAGPIDLIDDEESDVGEGQVRGYLGFNMPGATANAGKPIARTRCLQISPTGRSWVAATTEGVLVYSMDDNMVFDPTDLDIDVTPEAIESALQDHQHARALVLALRLNEPRHIRKCIESVPPSDLLSVASHLPVVHLHRLFESISDILEDSPHVEFMLHWCQELFRVHGQTVQMRNQEFLPVLRALQKTITRLHEDLAGFCNRNRYLLQYLCCAPSSTSLSIDTPSPPERRTLRA</sequence>
<dbReference type="PROSITE" id="PS50294">
    <property type="entry name" value="WD_REPEATS_REGION"/>
    <property type="match status" value="4"/>
</dbReference>
<dbReference type="GO" id="GO:0000462">
    <property type="term" value="P:maturation of SSU-rRNA from tricistronic rRNA transcript (SSU-rRNA, 5.8S rRNA, LSU-rRNA)"/>
    <property type="evidence" value="ECO:0007669"/>
    <property type="project" value="TreeGrafter"/>
</dbReference>
<dbReference type="InterPro" id="IPR027145">
    <property type="entry name" value="PWP2"/>
</dbReference>
<keyword evidence="4" id="KW-0677">Repeat</keyword>
<dbReference type="InterPro" id="IPR015943">
    <property type="entry name" value="WD40/YVTN_repeat-like_dom_sf"/>
</dbReference>
<keyword evidence="3 6" id="KW-0853">WD repeat</keyword>
<evidence type="ECO:0000256" key="1">
    <source>
        <dbReference type="ARBA" id="ARBA00004604"/>
    </source>
</evidence>
<comment type="similarity">
    <text evidence="2">Belongs to the WD repeat PWP2 family.</text>
</comment>
<protein>
    <recommendedName>
        <fullName evidence="7">Small-subunit processome Utp12 domain-containing protein</fullName>
    </recommendedName>
</protein>
<dbReference type="EMBL" id="JABFUD020000009">
    <property type="protein sequence ID" value="KAI5075509.1"/>
    <property type="molecule type" value="Genomic_DNA"/>
</dbReference>
<dbReference type="SUPFAM" id="SSF50978">
    <property type="entry name" value="WD40 repeat-like"/>
    <property type="match status" value="1"/>
</dbReference>
<dbReference type="InterPro" id="IPR020472">
    <property type="entry name" value="WD40_PAC1"/>
</dbReference>
<organism evidence="8 9">
    <name type="scientific">Adiantum capillus-veneris</name>
    <name type="common">Maidenhair fern</name>
    <dbReference type="NCBI Taxonomy" id="13818"/>
    <lineage>
        <taxon>Eukaryota</taxon>
        <taxon>Viridiplantae</taxon>
        <taxon>Streptophyta</taxon>
        <taxon>Embryophyta</taxon>
        <taxon>Tracheophyta</taxon>
        <taxon>Polypodiopsida</taxon>
        <taxon>Polypodiidae</taxon>
        <taxon>Polypodiales</taxon>
        <taxon>Pteridineae</taxon>
        <taxon>Pteridaceae</taxon>
        <taxon>Vittarioideae</taxon>
        <taxon>Adiantum</taxon>
    </lineage>
</organism>
<dbReference type="PANTHER" id="PTHR19858:SF0">
    <property type="entry name" value="PERIODIC TRYPTOPHAN PROTEIN 2 HOMOLOG"/>
    <property type="match status" value="1"/>
</dbReference>
<feature type="domain" description="Small-subunit processome Utp12" evidence="7">
    <location>
        <begin position="820"/>
        <end position="924"/>
    </location>
</feature>
<dbReference type="GO" id="GO:0032040">
    <property type="term" value="C:small-subunit processome"/>
    <property type="evidence" value="ECO:0007669"/>
    <property type="project" value="TreeGrafter"/>
</dbReference>
<feature type="repeat" description="WD" evidence="6">
    <location>
        <begin position="588"/>
        <end position="629"/>
    </location>
</feature>
<dbReference type="InterPro" id="IPR007148">
    <property type="entry name" value="SSU_processome_Utp12"/>
</dbReference>
<dbReference type="GO" id="GO:0000028">
    <property type="term" value="P:ribosomal small subunit assembly"/>
    <property type="evidence" value="ECO:0007669"/>
    <property type="project" value="TreeGrafter"/>
</dbReference>
<dbReference type="PROSITE" id="PS50082">
    <property type="entry name" value="WD_REPEATS_2"/>
    <property type="match status" value="4"/>
</dbReference>
<keyword evidence="5" id="KW-0539">Nucleus</keyword>
<proteinExistence type="inferred from homology"/>
<reference evidence="8" key="1">
    <citation type="submission" date="2021-01" db="EMBL/GenBank/DDBJ databases">
        <title>Adiantum capillus-veneris genome.</title>
        <authorList>
            <person name="Fang Y."/>
            <person name="Liao Q."/>
        </authorList>
    </citation>
    <scope>NUCLEOTIDE SEQUENCE</scope>
    <source>
        <strain evidence="8">H3</strain>
        <tissue evidence="8">Leaf</tissue>
    </source>
</reference>
<dbReference type="Proteomes" id="UP000886520">
    <property type="component" value="Chromosome 9"/>
</dbReference>
<dbReference type="GO" id="GO:0034388">
    <property type="term" value="C:Pwp2p-containing subcomplex of 90S preribosome"/>
    <property type="evidence" value="ECO:0007669"/>
    <property type="project" value="TreeGrafter"/>
</dbReference>
<keyword evidence="9" id="KW-1185">Reference proteome</keyword>
<dbReference type="InterPro" id="IPR036322">
    <property type="entry name" value="WD40_repeat_dom_sf"/>
</dbReference>
<dbReference type="SMART" id="SM00320">
    <property type="entry name" value="WD40"/>
    <property type="match status" value="10"/>
</dbReference>
<dbReference type="OrthoDB" id="3142434at2759"/>
<dbReference type="InterPro" id="IPR011047">
    <property type="entry name" value="Quinoprotein_ADH-like_sf"/>
</dbReference>
<feature type="repeat" description="WD" evidence="6">
    <location>
        <begin position="546"/>
        <end position="579"/>
    </location>
</feature>
<dbReference type="Pfam" id="PF04003">
    <property type="entry name" value="Utp12"/>
    <property type="match status" value="1"/>
</dbReference>
<dbReference type="CDD" id="cd00200">
    <property type="entry name" value="WD40"/>
    <property type="match status" value="1"/>
</dbReference>
<dbReference type="PROSITE" id="PS00678">
    <property type="entry name" value="WD_REPEATS_1"/>
    <property type="match status" value="3"/>
</dbReference>
<dbReference type="Pfam" id="PF00400">
    <property type="entry name" value="WD40"/>
    <property type="match status" value="6"/>
</dbReference>
<dbReference type="PANTHER" id="PTHR19858">
    <property type="entry name" value="WD40 REPEAT PROTEIN"/>
    <property type="match status" value="1"/>
</dbReference>
<dbReference type="SUPFAM" id="SSF50998">
    <property type="entry name" value="Quinoprotein alcohol dehydrogenase-like"/>
    <property type="match status" value="1"/>
</dbReference>
<evidence type="ECO:0000256" key="3">
    <source>
        <dbReference type="ARBA" id="ARBA00022574"/>
    </source>
</evidence>
<evidence type="ECO:0000313" key="9">
    <source>
        <dbReference type="Proteomes" id="UP000886520"/>
    </source>
</evidence>
<dbReference type="AlphaFoldDB" id="A0A9D4UX51"/>
<evidence type="ECO:0000313" key="8">
    <source>
        <dbReference type="EMBL" id="KAI5075509.1"/>
    </source>
</evidence>
<evidence type="ECO:0000259" key="7">
    <source>
        <dbReference type="Pfam" id="PF04003"/>
    </source>
</evidence>
<dbReference type="Gene3D" id="2.130.10.10">
    <property type="entry name" value="YVTN repeat-like/Quinoprotein amine dehydrogenase"/>
    <property type="match status" value="3"/>
</dbReference>
<evidence type="ECO:0000256" key="2">
    <source>
        <dbReference type="ARBA" id="ARBA00010226"/>
    </source>
</evidence>